<protein>
    <submittedName>
        <fullName evidence="4">Serine hydrolase</fullName>
    </submittedName>
</protein>
<dbReference type="Pfam" id="PF11954">
    <property type="entry name" value="DUF3471"/>
    <property type="match status" value="1"/>
</dbReference>
<feature type="repeat" description="TPR" evidence="1">
    <location>
        <begin position="393"/>
        <end position="426"/>
    </location>
</feature>
<accession>A0A9X1HKZ0</accession>
<dbReference type="SUPFAM" id="SSF56601">
    <property type="entry name" value="beta-lactamase/transpeptidase-like"/>
    <property type="match status" value="1"/>
</dbReference>
<dbReference type="SUPFAM" id="SSF48452">
    <property type="entry name" value="TPR-like"/>
    <property type="match status" value="1"/>
</dbReference>
<comment type="caution">
    <text evidence="4">The sequence shown here is derived from an EMBL/GenBank/DDBJ whole genome shotgun (WGS) entry which is preliminary data.</text>
</comment>
<keyword evidence="5" id="KW-1185">Reference proteome</keyword>
<reference evidence="4" key="1">
    <citation type="submission" date="2021-09" db="EMBL/GenBank/DDBJ databases">
        <title>Fulvivirga sp. isolated from coastal sediment.</title>
        <authorList>
            <person name="Yu H."/>
        </authorList>
    </citation>
    <scope>NUCLEOTIDE SEQUENCE</scope>
    <source>
        <strain evidence="4">1062</strain>
    </source>
</reference>
<dbReference type="PROSITE" id="PS51257">
    <property type="entry name" value="PROKAR_LIPOPROTEIN"/>
    <property type="match status" value="1"/>
</dbReference>
<dbReference type="InterPro" id="IPR011990">
    <property type="entry name" value="TPR-like_helical_dom_sf"/>
</dbReference>
<feature type="domain" description="Peptidase S12 Pab87-related C-terminal" evidence="3">
    <location>
        <begin position="481"/>
        <end position="557"/>
    </location>
</feature>
<evidence type="ECO:0000313" key="4">
    <source>
        <dbReference type="EMBL" id="MCA6073806.1"/>
    </source>
</evidence>
<evidence type="ECO:0000256" key="1">
    <source>
        <dbReference type="PROSITE-ProRule" id="PRU00339"/>
    </source>
</evidence>
<dbReference type="InterPro" id="IPR019734">
    <property type="entry name" value="TPR_rpt"/>
</dbReference>
<dbReference type="PROSITE" id="PS50005">
    <property type="entry name" value="TPR"/>
    <property type="match status" value="1"/>
</dbReference>
<keyword evidence="1" id="KW-0802">TPR repeat</keyword>
<organism evidence="4 5">
    <name type="scientific">Fulvivirga sedimenti</name>
    <dbReference type="NCBI Taxonomy" id="2879465"/>
    <lineage>
        <taxon>Bacteria</taxon>
        <taxon>Pseudomonadati</taxon>
        <taxon>Bacteroidota</taxon>
        <taxon>Cytophagia</taxon>
        <taxon>Cytophagales</taxon>
        <taxon>Fulvivirgaceae</taxon>
        <taxon>Fulvivirga</taxon>
    </lineage>
</organism>
<evidence type="ECO:0000259" key="2">
    <source>
        <dbReference type="Pfam" id="PF00144"/>
    </source>
</evidence>
<dbReference type="EMBL" id="JAIXNE010000001">
    <property type="protein sequence ID" value="MCA6073806.1"/>
    <property type="molecule type" value="Genomic_DNA"/>
</dbReference>
<dbReference type="InterPro" id="IPR012338">
    <property type="entry name" value="Beta-lactam/transpept-like"/>
</dbReference>
<dbReference type="RefSeq" id="WP_225696918.1">
    <property type="nucleotide sequence ID" value="NZ_JAIXNE010000001.1"/>
</dbReference>
<dbReference type="Gene3D" id="1.25.40.10">
    <property type="entry name" value="Tetratricopeptide repeat domain"/>
    <property type="match status" value="1"/>
</dbReference>
<dbReference type="InterPro" id="IPR021860">
    <property type="entry name" value="Peptidase_S12_Pab87-rel_C"/>
</dbReference>
<dbReference type="Gene3D" id="3.40.710.10">
    <property type="entry name" value="DD-peptidase/beta-lactamase superfamily"/>
    <property type="match status" value="1"/>
</dbReference>
<dbReference type="Proteomes" id="UP001139409">
    <property type="component" value="Unassembled WGS sequence"/>
</dbReference>
<dbReference type="PANTHER" id="PTHR46825">
    <property type="entry name" value="D-ALANYL-D-ALANINE-CARBOXYPEPTIDASE/ENDOPEPTIDASE AMPH"/>
    <property type="match status" value="1"/>
</dbReference>
<evidence type="ECO:0000313" key="5">
    <source>
        <dbReference type="Proteomes" id="UP001139409"/>
    </source>
</evidence>
<evidence type="ECO:0000259" key="3">
    <source>
        <dbReference type="Pfam" id="PF11954"/>
    </source>
</evidence>
<name>A0A9X1HKZ0_9BACT</name>
<dbReference type="InterPro" id="IPR001466">
    <property type="entry name" value="Beta-lactam-related"/>
</dbReference>
<proteinExistence type="predicted"/>
<dbReference type="GO" id="GO:0016787">
    <property type="term" value="F:hydrolase activity"/>
    <property type="evidence" value="ECO:0007669"/>
    <property type="project" value="UniProtKB-KW"/>
</dbReference>
<dbReference type="PANTHER" id="PTHR46825:SF9">
    <property type="entry name" value="BETA-LACTAMASE-RELATED DOMAIN-CONTAINING PROTEIN"/>
    <property type="match status" value="1"/>
</dbReference>
<sequence length="569" mass="63966">MKKLFPLLFLTVVVIGCNTPTPQDSSIADNIDSLMNFSYENGLFNGNILVAQNDKIVYRNAFGYADFDKNEQLNPESSFYLASVSKQFTAMAIMILKERGQLSYEDKLSDYFPDFPDYANRITIRHMLTHTSGIPDYFRLGAYEPGVKNDDVYKVLIEQEELDFEPGTQYSYSNGGYVMLSMIAEKASGEPFHEFMKTNVFTPLEMNQSLVYDLSEPAVNNRAVGYNAAGELDDYDIFTTGDGGIYSNLDDLFKWDQGLRDYKLVSMETMNEAFQPYILTSGDTSNYGFGWGINQKKHFVQHSGGLSGYRTYIRRYLDTGNAFILLTNKGNSFAMQEINTALDNILAKQEFELPEIPLAIQISALIESEGIDKAVEETKNRYAQQPDRNEYDEEGINTLGYTYLRGDDIQTALKLFKLNTELRPNSGNAYDSYAEGLLVSGDTTGSIENYKVSVTMNPNNQNGIDVLESLGVDTSNLLPEIELSEEQLNEFVGSYELEADFILQILREGDQLFIHPSGQNKSELFASSESKFYSKIVDAQITFNKDASGKVVSLTLHQGGDYEAPRMSE</sequence>
<dbReference type="AlphaFoldDB" id="A0A9X1HKZ0"/>
<keyword evidence="4" id="KW-0378">Hydrolase</keyword>
<feature type="domain" description="Beta-lactamase-related" evidence="2">
    <location>
        <begin position="46"/>
        <end position="340"/>
    </location>
</feature>
<dbReference type="InterPro" id="IPR050491">
    <property type="entry name" value="AmpC-like"/>
</dbReference>
<gene>
    <name evidence="4" type="ORF">LDX50_02950</name>
</gene>
<dbReference type="Pfam" id="PF00144">
    <property type="entry name" value="Beta-lactamase"/>
    <property type="match status" value="1"/>
</dbReference>